<dbReference type="CDD" id="cd02142">
    <property type="entry name" value="McbC_SagB-like_oxidoreductase"/>
    <property type="match status" value="1"/>
</dbReference>
<dbReference type="AlphaFoldDB" id="A0A9W5VTJ2"/>
<dbReference type="Gene3D" id="3.40.109.10">
    <property type="entry name" value="NADH Oxidase"/>
    <property type="match status" value="1"/>
</dbReference>
<dbReference type="InterPro" id="IPR000415">
    <property type="entry name" value="Nitroreductase-like"/>
</dbReference>
<dbReference type="InterPro" id="IPR029479">
    <property type="entry name" value="Nitroreductase"/>
</dbReference>
<evidence type="ECO:0000259" key="1">
    <source>
        <dbReference type="Pfam" id="PF00881"/>
    </source>
</evidence>
<reference evidence="2 3" key="1">
    <citation type="submission" date="2012-12" db="EMBL/GenBank/DDBJ databases">
        <title>The Genome Sequence of Bacillus cereus VD184.</title>
        <authorList>
            <consortium name="The Broad Institute Genome Sequencing Platform"/>
            <consortium name="The Broad Institute Genome Sequencing Center for Infectious Disease"/>
            <person name="Feldgarden M."/>
            <person name="Van der Auwera G.A."/>
            <person name="Mahillon J."/>
            <person name="Duprez V."/>
            <person name="Timmery S."/>
            <person name="Mattelet C."/>
            <person name="Dierick K."/>
            <person name="Sun M."/>
            <person name="Yu Z."/>
            <person name="Zhu L."/>
            <person name="Hu X."/>
            <person name="Shank E.B."/>
            <person name="Swiecicka I."/>
            <person name="Hansen B.M."/>
            <person name="Andrup L."/>
            <person name="Walker B."/>
            <person name="Young S.K."/>
            <person name="Zeng Q."/>
            <person name="Gargeya S."/>
            <person name="Fitzgerald M."/>
            <person name="Haas B."/>
            <person name="Abouelleil A."/>
            <person name="Alvarado L."/>
            <person name="Arachchi H.M."/>
            <person name="Berlin A.M."/>
            <person name="Chapman S.B."/>
            <person name="Dewar J."/>
            <person name="Goldberg J."/>
            <person name="Griggs A."/>
            <person name="Gujja S."/>
            <person name="Hansen M."/>
            <person name="Howarth C."/>
            <person name="Imamovic A."/>
            <person name="Larimer J."/>
            <person name="McCowan C."/>
            <person name="Murphy C."/>
            <person name="Neiman D."/>
            <person name="Pearson M."/>
            <person name="Priest M."/>
            <person name="Roberts A."/>
            <person name="Saif S."/>
            <person name="Shea T."/>
            <person name="Sisk P."/>
            <person name="Sykes S."/>
            <person name="Wortman J."/>
            <person name="Nusbaum C."/>
            <person name="Birren B."/>
        </authorList>
    </citation>
    <scope>NUCLEOTIDE SEQUENCE [LARGE SCALE GENOMIC DNA]</scope>
    <source>
        <strain evidence="2 3">VD184</strain>
    </source>
</reference>
<dbReference type="NCBIfam" id="TIGR03605">
    <property type="entry name" value="antibiot_sagB"/>
    <property type="match status" value="1"/>
</dbReference>
<organism evidence="2 3">
    <name type="scientific">Bacillus cereus VD184</name>
    <dbReference type="NCBI Taxonomy" id="1053242"/>
    <lineage>
        <taxon>Bacteria</taxon>
        <taxon>Bacillati</taxon>
        <taxon>Bacillota</taxon>
        <taxon>Bacilli</taxon>
        <taxon>Bacillales</taxon>
        <taxon>Bacillaceae</taxon>
        <taxon>Bacillus</taxon>
        <taxon>Bacillus cereus group</taxon>
    </lineage>
</organism>
<evidence type="ECO:0000313" key="2">
    <source>
        <dbReference type="EMBL" id="EOQ16522.1"/>
    </source>
</evidence>
<dbReference type="RefSeq" id="WP_016122311.1">
    <property type="nucleotide sequence ID" value="NZ_KB976826.1"/>
</dbReference>
<sequence>MQEKNIYFWSPIMHWEKSGNRIIINEYNAPTVAVEVFPEFYFCTQNGIEINELIDRFSNIDEKEIQELIMFLIEKKVLIKSILNPKDLFESQTKLFQKYDENLMFDKEKLDVYTNGQLNRMFKGCKKTKIELLKPNDTVLSMFERRSQRVFDETTKISQDVFSNLFGVLQQIKNKKEVKYAYGSAGGLYPIDIFIYIKKNRIDGVRRGLYYYHPVSHSIYLVDDMALITKDVHFYNNKNIFESSAFSIFMIYNSESSMAKYGGNAYSYALIEAGIITATLTSVAEHQGIGLCSIGDLHFDKVKKYFKLQGNQVLLHVIEGGLKLEQ</sequence>
<dbReference type="GO" id="GO:0016491">
    <property type="term" value="F:oxidoreductase activity"/>
    <property type="evidence" value="ECO:0007669"/>
    <property type="project" value="InterPro"/>
</dbReference>
<evidence type="ECO:0000313" key="3">
    <source>
        <dbReference type="Proteomes" id="UP000014028"/>
    </source>
</evidence>
<comment type="caution">
    <text evidence="2">The sequence shown here is derived from an EMBL/GenBank/DDBJ whole genome shotgun (WGS) entry which is preliminary data.</text>
</comment>
<protein>
    <submittedName>
        <fullName evidence="2">SagB-type dehydrogenase domain-containing protein</fullName>
    </submittedName>
</protein>
<dbReference type="InterPro" id="IPR052544">
    <property type="entry name" value="Bacteriocin_Proc_Enz"/>
</dbReference>
<dbReference type="PANTHER" id="PTHR43745">
    <property type="entry name" value="NITROREDUCTASE MJ1384-RELATED"/>
    <property type="match status" value="1"/>
</dbReference>
<dbReference type="Proteomes" id="UP000014028">
    <property type="component" value="Unassembled WGS sequence"/>
</dbReference>
<dbReference type="SUPFAM" id="SSF55469">
    <property type="entry name" value="FMN-dependent nitroreductase-like"/>
    <property type="match status" value="1"/>
</dbReference>
<dbReference type="Pfam" id="PF00881">
    <property type="entry name" value="Nitroreductase"/>
    <property type="match status" value="1"/>
</dbReference>
<dbReference type="PANTHER" id="PTHR43745:SF2">
    <property type="entry name" value="NITROREDUCTASE MJ1384-RELATED"/>
    <property type="match status" value="1"/>
</dbReference>
<dbReference type="EMBL" id="AHFK01000033">
    <property type="protein sequence ID" value="EOQ16522.1"/>
    <property type="molecule type" value="Genomic_DNA"/>
</dbReference>
<gene>
    <name evidence="2" type="ORF">IKC_04445</name>
</gene>
<feature type="domain" description="Nitroreductase" evidence="1">
    <location>
        <begin position="144"/>
        <end position="317"/>
    </location>
</feature>
<proteinExistence type="predicted"/>
<name>A0A9W5VTJ2_BACCE</name>
<dbReference type="InterPro" id="IPR020051">
    <property type="entry name" value="SagB-type_dehydrogenase"/>
</dbReference>
<accession>A0A9W5VTJ2</accession>